<evidence type="ECO:0000256" key="3">
    <source>
        <dbReference type="ARBA" id="ARBA00023242"/>
    </source>
</evidence>
<keyword evidence="3" id="KW-0539">Nucleus</keyword>
<comment type="caution">
    <text evidence="5">The sequence shown here is derived from an EMBL/GenBank/DDBJ whole genome shotgun (WGS) entry which is preliminary data.</text>
</comment>
<evidence type="ECO:0000256" key="2">
    <source>
        <dbReference type="ARBA" id="ARBA00005287"/>
    </source>
</evidence>
<dbReference type="GO" id="GO:0005681">
    <property type="term" value="C:spliceosomal complex"/>
    <property type="evidence" value="ECO:0007669"/>
    <property type="project" value="TreeGrafter"/>
</dbReference>
<keyword evidence="6" id="KW-1185">Reference proteome</keyword>
<dbReference type="Pfam" id="PF01125">
    <property type="entry name" value="BUD31"/>
    <property type="match status" value="1"/>
</dbReference>
<evidence type="ECO:0000256" key="4">
    <source>
        <dbReference type="SAM" id="SignalP"/>
    </source>
</evidence>
<dbReference type="EMBL" id="JAYMYS010000004">
    <property type="protein sequence ID" value="KAK7395310.1"/>
    <property type="molecule type" value="Genomic_DNA"/>
</dbReference>
<organism evidence="5 6">
    <name type="scientific">Psophocarpus tetragonolobus</name>
    <name type="common">Winged bean</name>
    <name type="synonym">Dolichos tetragonolobus</name>
    <dbReference type="NCBI Taxonomy" id="3891"/>
    <lineage>
        <taxon>Eukaryota</taxon>
        <taxon>Viridiplantae</taxon>
        <taxon>Streptophyta</taxon>
        <taxon>Embryophyta</taxon>
        <taxon>Tracheophyta</taxon>
        <taxon>Spermatophyta</taxon>
        <taxon>Magnoliopsida</taxon>
        <taxon>eudicotyledons</taxon>
        <taxon>Gunneridae</taxon>
        <taxon>Pentapetalae</taxon>
        <taxon>rosids</taxon>
        <taxon>fabids</taxon>
        <taxon>Fabales</taxon>
        <taxon>Fabaceae</taxon>
        <taxon>Papilionoideae</taxon>
        <taxon>50 kb inversion clade</taxon>
        <taxon>NPAAA clade</taxon>
        <taxon>indigoferoid/millettioid clade</taxon>
        <taxon>Phaseoleae</taxon>
        <taxon>Psophocarpus</taxon>
    </lineage>
</organism>
<name>A0AAN9XJZ4_PSOTE</name>
<dbReference type="PRINTS" id="PR00322">
    <property type="entry name" value="G10"/>
</dbReference>
<dbReference type="AlphaFoldDB" id="A0AAN9XJZ4"/>
<protein>
    <submittedName>
        <fullName evidence="5">Uncharacterized protein</fullName>
    </submittedName>
</protein>
<evidence type="ECO:0000313" key="5">
    <source>
        <dbReference type="EMBL" id="KAK7395310.1"/>
    </source>
</evidence>
<sequence>MHFTTNGIVPLFCTSIAVSLPLAPGYECLCCLGCMQPRNHNFATTCVCRVPKQLREEKVIECVHCGCTGCARGTEWTSILASVTKKISLDYFVCVFSVQLSETELSHLLQGHPSTQILIPMDNRHFTVPTCLQSSFLHLTNHDSITPFSILDKSNPHTTHKLISPTKSPPCLPKFSNPKQFHPIGATSSPLFSQSSEQPKSVLSCRFRNITLADPPYRGHRKLAHIAVVVLRMPVHVEACSRHCRGWLRRRKGSVNVQNIARMTLPPFSTLSRKQGRRLFRSILQMKSHTFTTSQRVQVLKMEWKSWLTRQMDITFKKNIDLYSRKSGGSSAMAEELAGSVHSLCWGSGTCQRVAATAEHNLHC</sequence>
<dbReference type="GO" id="GO:0000398">
    <property type="term" value="P:mRNA splicing, via spliceosome"/>
    <property type="evidence" value="ECO:0007669"/>
    <property type="project" value="TreeGrafter"/>
</dbReference>
<feature type="chain" id="PRO_5042853533" evidence="4">
    <location>
        <begin position="20"/>
        <end position="364"/>
    </location>
</feature>
<keyword evidence="4" id="KW-0732">Signal</keyword>
<proteinExistence type="inferred from homology"/>
<dbReference type="Proteomes" id="UP001386955">
    <property type="component" value="Unassembled WGS sequence"/>
</dbReference>
<feature type="signal peptide" evidence="4">
    <location>
        <begin position="1"/>
        <end position="19"/>
    </location>
</feature>
<dbReference type="PANTHER" id="PTHR19411">
    <property type="entry name" value="PROTEIN BUD31-RELATED"/>
    <property type="match status" value="1"/>
</dbReference>
<dbReference type="PANTHER" id="PTHR19411:SF0">
    <property type="entry name" value="PROTEIN BUD31 HOMOLOG"/>
    <property type="match status" value="1"/>
</dbReference>
<dbReference type="InterPro" id="IPR001748">
    <property type="entry name" value="BUD31"/>
</dbReference>
<evidence type="ECO:0000313" key="6">
    <source>
        <dbReference type="Proteomes" id="UP001386955"/>
    </source>
</evidence>
<comment type="similarity">
    <text evidence="2">Belongs to the BUD31 (G10) family.</text>
</comment>
<evidence type="ECO:0000256" key="1">
    <source>
        <dbReference type="ARBA" id="ARBA00004123"/>
    </source>
</evidence>
<accession>A0AAN9XJZ4</accession>
<comment type="subcellular location">
    <subcellularLocation>
        <location evidence="1">Nucleus</location>
    </subcellularLocation>
</comment>
<reference evidence="5 6" key="1">
    <citation type="submission" date="2024-01" db="EMBL/GenBank/DDBJ databases">
        <title>The genomes of 5 underutilized Papilionoideae crops provide insights into root nodulation and disease resistanc.</title>
        <authorList>
            <person name="Jiang F."/>
        </authorList>
    </citation>
    <scope>NUCLEOTIDE SEQUENCE [LARGE SCALE GENOMIC DNA]</scope>
    <source>
        <strain evidence="5">DUOXIRENSHENG_FW03</strain>
        <tissue evidence="5">Leaves</tissue>
    </source>
</reference>
<gene>
    <name evidence="5" type="ORF">VNO78_15861</name>
</gene>